<comment type="caution">
    <text evidence="2">The sequence shown here is derived from an EMBL/GenBank/DDBJ whole genome shotgun (WGS) entry which is preliminary data.</text>
</comment>
<dbReference type="Proteomes" id="UP000245956">
    <property type="component" value="Unassembled WGS sequence"/>
</dbReference>
<protein>
    <submittedName>
        <fullName evidence="2">Uncharacterized protein</fullName>
    </submittedName>
</protein>
<dbReference type="AlphaFoldDB" id="A0A2U3EDN3"/>
<name>A0A2U3EDN3_PURLI</name>
<feature type="region of interest" description="Disordered" evidence="1">
    <location>
        <begin position="77"/>
        <end position="108"/>
    </location>
</feature>
<sequence length="834" mass="90028">MLSAVAEGPSISCVLQSVAAEPRSRDTSPYSSMRLGQPLEPERPSTRPIIVVAVVAPERGTLASFHLSLATPLARQRSNADLAPPPSSVVPRSRHRPASFCSPGQSTPAQLYRHPPPKGGFPALHLFSPSTPIGPGFVAGSAAQASFSARGPSSANTHSSALLANRPVLQPRGPWPGRAPLSTCSHLDLRFLPLVPLHRLPSPPWPRRVPLPIASHACRHKGARKRFVTSRPLAARHFRSRHSAVGVSSSTSDRPTPPLSWPSRPHINITIPVALCRDDGSSRSPEEAVQLAPLSRLLSVCCAHASLRRRPSPAMVDCLCPSAAFLRLQDRRDVAHRGLVLAARTHAAISMDGQSLPAEGIQDLLASVIPETVPKTLELVPTAGPYLHYRAEAALDGAALMLSFTPRVARLLRSERSAMRSEVALLQWLARSGAGNASTPANILDQSKPDRGDCSDCGANYWTCNCTSGRLLSFLPQLMGHGTARHLAQGEYIITRPAPGMPRAALGVSLDTAQQDDLDLQTGRLLRHLSSQVSPNGKFGTALAILSPRSGDESAGRVGERASTPDRDSCYEKWSDAFISLLESALRDAEDFKVAIRYEAVRDHVNRFKHFLDAVSMPRLVVVDAGEEQLTLVTPVGSEVDIAGRWCDMHGPDDSLLKARQLASPTAGPNGEEASDSDSASQQAKVGQGRVSASFVVTGIRGLGNSVFGDPLFASVLSRNATPKIWSGFMPVMAERLSATTSPHHGGLLDDAAHIEVRRLLYECHHAVVAIVREYCRRQSDSDDREMPARKRLTQALRRLDSMDDRGVVWRQLYDDDVYPVKRQKPDNGEAGDG</sequence>
<evidence type="ECO:0000313" key="3">
    <source>
        <dbReference type="Proteomes" id="UP000245956"/>
    </source>
</evidence>
<gene>
    <name evidence="2" type="ORF">PCL_11183</name>
</gene>
<feature type="region of interest" description="Disordered" evidence="1">
    <location>
        <begin position="239"/>
        <end position="263"/>
    </location>
</feature>
<accession>A0A2U3EDN3</accession>
<reference evidence="2 3" key="1">
    <citation type="journal article" date="2016" name="Front. Microbiol.">
        <title>Genome and transcriptome sequences reveal the specific parasitism of the nematophagous Purpureocillium lilacinum 36-1.</title>
        <authorList>
            <person name="Xie J."/>
            <person name="Li S."/>
            <person name="Mo C."/>
            <person name="Xiao X."/>
            <person name="Peng D."/>
            <person name="Wang G."/>
            <person name="Xiao Y."/>
        </authorList>
    </citation>
    <scope>NUCLEOTIDE SEQUENCE [LARGE SCALE GENOMIC DNA]</scope>
    <source>
        <strain evidence="2 3">36-1</strain>
    </source>
</reference>
<organism evidence="2 3">
    <name type="scientific">Purpureocillium lilacinum</name>
    <name type="common">Paecilomyces lilacinus</name>
    <dbReference type="NCBI Taxonomy" id="33203"/>
    <lineage>
        <taxon>Eukaryota</taxon>
        <taxon>Fungi</taxon>
        <taxon>Dikarya</taxon>
        <taxon>Ascomycota</taxon>
        <taxon>Pezizomycotina</taxon>
        <taxon>Sordariomycetes</taxon>
        <taxon>Hypocreomycetidae</taxon>
        <taxon>Hypocreales</taxon>
        <taxon>Ophiocordycipitaceae</taxon>
        <taxon>Purpureocillium</taxon>
    </lineage>
</organism>
<dbReference type="EMBL" id="LCWV01000006">
    <property type="protein sequence ID" value="PWI72560.1"/>
    <property type="molecule type" value="Genomic_DNA"/>
</dbReference>
<evidence type="ECO:0000256" key="1">
    <source>
        <dbReference type="SAM" id="MobiDB-lite"/>
    </source>
</evidence>
<feature type="region of interest" description="Disordered" evidence="1">
    <location>
        <begin position="662"/>
        <end position="684"/>
    </location>
</feature>
<evidence type="ECO:0000313" key="2">
    <source>
        <dbReference type="EMBL" id="PWI72560.1"/>
    </source>
</evidence>
<proteinExistence type="predicted"/>
<feature type="region of interest" description="Disordered" evidence="1">
    <location>
        <begin position="22"/>
        <end position="43"/>
    </location>
</feature>